<feature type="region of interest" description="Disordered" evidence="1">
    <location>
        <begin position="1"/>
        <end position="66"/>
    </location>
</feature>
<accession>A0A2Z4FR62</accession>
<dbReference type="InterPro" id="IPR055706">
    <property type="entry name" value="Slg1/2_DUF7282"/>
</dbReference>
<proteinExistence type="predicted"/>
<dbReference type="Pfam" id="PF23951">
    <property type="entry name" value="DUF7282"/>
    <property type="match status" value="2"/>
</dbReference>
<dbReference type="Proteomes" id="UP000249799">
    <property type="component" value="Chromosome"/>
</dbReference>
<evidence type="ECO:0000313" key="4">
    <source>
        <dbReference type="Proteomes" id="UP000249799"/>
    </source>
</evidence>
<sequence length="439" mass="46244">MSACSDDSPSERDERADVIDESDVKQDEDAIEPDAGEQDAGDPDVDEADADESDADESDTISTDAPNLIFADDQVVAAAESNQVTIRQAKVEADAFVVVHQECIDCLVPGPGEIVGHVAIEAGDHSDIAVTLDHNVSNGQTYYAMLHEDTDADGTFDFVEGGQADGPLSDETNTSLVDSFVVNVASIIVTNQTLDDLSTTVNISEIYSDGAGWVVIREGACADDGALIGEASTQDGSTVNLPVSLYRPALSGETLCAVLHADTGLSGNFEFDANNPDTEDAPVQLADDSIVRAQFDVMVPDGVPAVRITLSNAGDQEYMVDAVEPHFFGAGLLDVGNPSMGLMNGWRYEIVNLATAEQPFEFIVKGSTAGGFETADLIVLSQAAPGTGEGDAEIDWVEDGNAMRFTVAGESWTGVINVNGYRSANATGRMRGDVAVYIQ</sequence>
<keyword evidence="4" id="KW-1185">Reference proteome</keyword>
<name>A0A2Z4FR62_9DELT</name>
<feature type="compositionally biased region" description="Acidic residues" evidence="1">
    <location>
        <begin position="29"/>
        <end position="59"/>
    </location>
</feature>
<feature type="domain" description="DUF7282" evidence="2">
    <location>
        <begin position="185"/>
        <end position="294"/>
    </location>
</feature>
<feature type="domain" description="DUF7282" evidence="2">
    <location>
        <begin position="79"/>
        <end position="178"/>
    </location>
</feature>
<reference evidence="3 4" key="1">
    <citation type="submission" date="2018-06" db="EMBL/GenBank/DDBJ databases">
        <title>Lujinxingia sediminis gen. nov. sp. nov., a new facultative anaerobic member of the class Deltaproteobacteria, and proposal of Lujinxingaceae fam. nov.</title>
        <authorList>
            <person name="Guo L.-Y."/>
            <person name="Li C.-M."/>
            <person name="Wang S."/>
            <person name="Du Z.-J."/>
        </authorList>
    </citation>
    <scope>NUCLEOTIDE SEQUENCE [LARGE SCALE GENOMIC DNA]</scope>
    <source>
        <strain evidence="3 4">FA350</strain>
    </source>
</reference>
<feature type="compositionally biased region" description="Basic and acidic residues" evidence="1">
    <location>
        <begin position="9"/>
        <end position="28"/>
    </location>
</feature>
<evidence type="ECO:0000313" key="3">
    <source>
        <dbReference type="EMBL" id="AWV91184.1"/>
    </source>
</evidence>
<evidence type="ECO:0000259" key="2">
    <source>
        <dbReference type="Pfam" id="PF23951"/>
    </source>
</evidence>
<dbReference type="OrthoDB" id="5479313at2"/>
<dbReference type="EMBL" id="CP030032">
    <property type="protein sequence ID" value="AWV91184.1"/>
    <property type="molecule type" value="Genomic_DNA"/>
</dbReference>
<evidence type="ECO:0000256" key="1">
    <source>
        <dbReference type="SAM" id="MobiDB-lite"/>
    </source>
</evidence>
<protein>
    <recommendedName>
        <fullName evidence="2">DUF7282 domain-containing protein</fullName>
    </recommendedName>
</protein>
<dbReference type="KEGG" id="bsed:DN745_18375"/>
<dbReference type="AlphaFoldDB" id="A0A2Z4FR62"/>
<organism evidence="3 4">
    <name type="scientific">Bradymonas sediminis</name>
    <dbReference type="NCBI Taxonomy" id="1548548"/>
    <lineage>
        <taxon>Bacteria</taxon>
        <taxon>Deltaproteobacteria</taxon>
        <taxon>Bradymonadales</taxon>
        <taxon>Bradymonadaceae</taxon>
        <taxon>Bradymonas</taxon>
    </lineage>
</organism>
<gene>
    <name evidence="3" type="ORF">DN745_18375</name>
</gene>